<dbReference type="PANTHER" id="PTHR47982:SF70">
    <property type="entry name" value="PROTEIN KINASE SUPERFAMILY PROTEIN"/>
    <property type="match status" value="1"/>
</dbReference>
<evidence type="ECO:0000256" key="9">
    <source>
        <dbReference type="PROSITE-ProRule" id="PRU10141"/>
    </source>
</evidence>
<evidence type="ECO:0000256" key="8">
    <source>
        <dbReference type="ARBA" id="ARBA00023136"/>
    </source>
</evidence>
<evidence type="ECO:0000256" key="2">
    <source>
        <dbReference type="ARBA" id="ARBA00022679"/>
    </source>
</evidence>
<evidence type="ECO:0000256" key="3">
    <source>
        <dbReference type="ARBA" id="ARBA00022692"/>
    </source>
</evidence>
<evidence type="ECO:0000256" key="5">
    <source>
        <dbReference type="ARBA" id="ARBA00022777"/>
    </source>
</evidence>
<dbReference type="GO" id="GO:0007165">
    <property type="term" value="P:signal transduction"/>
    <property type="evidence" value="ECO:0000318"/>
    <property type="project" value="GO_Central"/>
</dbReference>
<keyword evidence="12" id="KW-0732">Signal</keyword>
<feature type="compositionally biased region" description="Basic and acidic residues" evidence="10">
    <location>
        <begin position="298"/>
        <end position="313"/>
    </location>
</feature>
<evidence type="ECO:0000259" key="13">
    <source>
        <dbReference type="PROSITE" id="PS50011"/>
    </source>
</evidence>
<dbReference type="PROSITE" id="PS00107">
    <property type="entry name" value="PROTEIN_KINASE_ATP"/>
    <property type="match status" value="1"/>
</dbReference>
<dbReference type="PANTHER" id="PTHR47982">
    <property type="entry name" value="PROLINE-RICH RECEPTOR-LIKE PROTEIN KINASE PERK4"/>
    <property type="match status" value="1"/>
</dbReference>
<dbReference type="InterPro" id="IPR011009">
    <property type="entry name" value="Kinase-like_dom_sf"/>
</dbReference>
<dbReference type="OrthoDB" id="541276at2759"/>
<feature type="compositionally biased region" description="Polar residues" evidence="10">
    <location>
        <begin position="678"/>
        <end position="689"/>
    </location>
</feature>
<feature type="domain" description="Protein kinase" evidence="13">
    <location>
        <begin position="355"/>
        <end position="623"/>
    </location>
</feature>
<dbReference type="GO" id="GO:0005886">
    <property type="term" value="C:plasma membrane"/>
    <property type="evidence" value="ECO:0000318"/>
    <property type="project" value="GO_Central"/>
</dbReference>
<evidence type="ECO:0000313" key="14">
    <source>
        <dbReference type="EMBL" id="GAQ90077.1"/>
    </source>
</evidence>
<evidence type="ECO:0000313" key="15">
    <source>
        <dbReference type="Proteomes" id="UP000054558"/>
    </source>
</evidence>
<protein>
    <recommendedName>
        <fullName evidence="13">Protein kinase domain-containing protein</fullName>
    </recommendedName>
</protein>
<dbReference type="Proteomes" id="UP000054558">
    <property type="component" value="Unassembled WGS sequence"/>
</dbReference>
<dbReference type="InterPro" id="IPR017441">
    <property type="entry name" value="Protein_kinase_ATP_BS"/>
</dbReference>
<feature type="transmembrane region" description="Helical" evidence="11">
    <location>
        <begin position="263"/>
        <end position="289"/>
    </location>
</feature>
<feature type="region of interest" description="Disordered" evidence="10">
    <location>
        <begin position="297"/>
        <end position="335"/>
    </location>
</feature>
<organism evidence="14 15">
    <name type="scientific">Klebsormidium nitens</name>
    <name type="common">Green alga</name>
    <name type="synonym">Ulothrix nitens</name>
    <dbReference type="NCBI Taxonomy" id="105231"/>
    <lineage>
        <taxon>Eukaryota</taxon>
        <taxon>Viridiplantae</taxon>
        <taxon>Streptophyta</taxon>
        <taxon>Klebsormidiophyceae</taxon>
        <taxon>Klebsormidiales</taxon>
        <taxon>Klebsormidiaceae</taxon>
        <taxon>Klebsormidium</taxon>
    </lineage>
</organism>
<evidence type="ECO:0000256" key="6">
    <source>
        <dbReference type="ARBA" id="ARBA00022840"/>
    </source>
</evidence>
<evidence type="ECO:0000256" key="12">
    <source>
        <dbReference type="SAM" id="SignalP"/>
    </source>
</evidence>
<dbReference type="SUPFAM" id="SSF56112">
    <property type="entry name" value="Protein kinase-like (PK-like)"/>
    <property type="match status" value="1"/>
</dbReference>
<dbReference type="PROSITE" id="PS50011">
    <property type="entry name" value="PROTEIN_KINASE_DOM"/>
    <property type="match status" value="1"/>
</dbReference>
<accession>A0A1Y1IN92</accession>
<feature type="chain" id="PRO_5012778995" description="Protein kinase domain-containing protein" evidence="12">
    <location>
        <begin position="40"/>
        <end position="714"/>
    </location>
</feature>
<keyword evidence="3 11" id="KW-0812">Transmembrane</keyword>
<evidence type="ECO:0000256" key="1">
    <source>
        <dbReference type="ARBA" id="ARBA00004162"/>
    </source>
</evidence>
<dbReference type="Gene3D" id="1.10.510.10">
    <property type="entry name" value="Transferase(Phosphotransferase) domain 1"/>
    <property type="match status" value="1"/>
</dbReference>
<dbReference type="Gene3D" id="3.30.200.20">
    <property type="entry name" value="Phosphorylase Kinase, domain 1"/>
    <property type="match status" value="1"/>
</dbReference>
<dbReference type="AlphaFoldDB" id="A0A1Y1IN92"/>
<keyword evidence="8 11" id="KW-0472">Membrane</keyword>
<dbReference type="STRING" id="105231.A0A1Y1IN92"/>
<dbReference type="PROSITE" id="PS00108">
    <property type="entry name" value="PROTEIN_KINASE_ST"/>
    <property type="match status" value="1"/>
</dbReference>
<keyword evidence="4 9" id="KW-0547">Nucleotide-binding</keyword>
<proteinExistence type="predicted"/>
<reference evidence="14 15" key="1">
    <citation type="journal article" date="2014" name="Nat. Commun.">
        <title>Klebsormidium flaccidum genome reveals primary factors for plant terrestrial adaptation.</title>
        <authorList>
            <person name="Hori K."/>
            <person name="Maruyama F."/>
            <person name="Fujisawa T."/>
            <person name="Togashi T."/>
            <person name="Yamamoto N."/>
            <person name="Seo M."/>
            <person name="Sato S."/>
            <person name="Yamada T."/>
            <person name="Mori H."/>
            <person name="Tajima N."/>
            <person name="Moriyama T."/>
            <person name="Ikeuchi M."/>
            <person name="Watanabe M."/>
            <person name="Wada H."/>
            <person name="Kobayashi K."/>
            <person name="Saito M."/>
            <person name="Masuda T."/>
            <person name="Sasaki-Sekimoto Y."/>
            <person name="Mashiguchi K."/>
            <person name="Awai K."/>
            <person name="Shimojima M."/>
            <person name="Masuda S."/>
            <person name="Iwai M."/>
            <person name="Nobusawa T."/>
            <person name="Narise T."/>
            <person name="Kondo S."/>
            <person name="Saito H."/>
            <person name="Sato R."/>
            <person name="Murakawa M."/>
            <person name="Ihara Y."/>
            <person name="Oshima-Yamada Y."/>
            <person name="Ohtaka K."/>
            <person name="Satoh M."/>
            <person name="Sonobe K."/>
            <person name="Ishii M."/>
            <person name="Ohtani R."/>
            <person name="Kanamori-Sato M."/>
            <person name="Honoki R."/>
            <person name="Miyazaki D."/>
            <person name="Mochizuki H."/>
            <person name="Umetsu J."/>
            <person name="Higashi K."/>
            <person name="Shibata D."/>
            <person name="Kamiya Y."/>
            <person name="Sato N."/>
            <person name="Nakamura Y."/>
            <person name="Tabata S."/>
            <person name="Ida S."/>
            <person name="Kurokawa K."/>
            <person name="Ohta H."/>
        </authorList>
    </citation>
    <scope>NUCLEOTIDE SEQUENCE [LARGE SCALE GENOMIC DNA]</scope>
    <source>
        <strain evidence="14 15">NIES-2285</strain>
    </source>
</reference>
<keyword evidence="15" id="KW-1185">Reference proteome</keyword>
<dbReference type="Pfam" id="PF00069">
    <property type="entry name" value="Pkinase"/>
    <property type="match status" value="1"/>
</dbReference>
<name>A0A1Y1IN92_KLENI</name>
<dbReference type="InterPro" id="IPR000719">
    <property type="entry name" value="Prot_kinase_dom"/>
</dbReference>
<feature type="compositionally biased region" description="Polar residues" evidence="10">
    <location>
        <begin position="660"/>
        <end position="669"/>
    </location>
</feature>
<dbReference type="EMBL" id="DF237545">
    <property type="protein sequence ID" value="GAQ90077.1"/>
    <property type="molecule type" value="Genomic_DNA"/>
</dbReference>
<evidence type="ECO:0000256" key="11">
    <source>
        <dbReference type="SAM" id="Phobius"/>
    </source>
</evidence>
<dbReference type="OMA" id="CITWRIF"/>
<keyword evidence="2" id="KW-0808">Transferase</keyword>
<dbReference type="GO" id="GO:0004672">
    <property type="term" value="F:protein kinase activity"/>
    <property type="evidence" value="ECO:0000318"/>
    <property type="project" value="GO_Central"/>
</dbReference>
<evidence type="ECO:0000256" key="4">
    <source>
        <dbReference type="ARBA" id="ARBA00022741"/>
    </source>
</evidence>
<evidence type="ECO:0000256" key="10">
    <source>
        <dbReference type="SAM" id="MobiDB-lite"/>
    </source>
</evidence>
<dbReference type="InterPro" id="IPR008271">
    <property type="entry name" value="Ser/Thr_kinase_AS"/>
</dbReference>
<dbReference type="SMART" id="SM00220">
    <property type="entry name" value="S_TKc"/>
    <property type="match status" value="1"/>
</dbReference>
<feature type="signal peptide" evidence="12">
    <location>
        <begin position="1"/>
        <end position="39"/>
    </location>
</feature>
<keyword evidence="6 9" id="KW-0067">ATP-binding</keyword>
<dbReference type="InterPro" id="IPR047117">
    <property type="entry name" value="PERK1-13-like"/>
</dbReference>
<feature type="region of interest" description="Disordered" evidence="10">
    <location>
        <begin position="647"/>
        <end position="702"/>
    </location>
</feature>
<sequence length="714" mass="75538">MTMIRKIVKGVLVSQTGASKWTLLLLLYLAVCQSGFCQAQSDLGHSPVGDRVFQEGVAGQTVLNLTGFMSAHHIQGRELVTTYTCTSAPSGYCPQNLYTGCCSTSGSTCLGIVLKKSCNLGGVPCPDSLPVFSCCTSFSQYYFCPAGSSGPLCQAPGPGSSSTYYSTCSSPSPYGACCQPDTSTCTVGPYANVVGTCSCPSSSPIGSCCNDYLVDTVSSCATPTTPAITPTPPAATPAPPIRPPASAPPPPVIVYAGSSGSKVGIIVGCVAGAAVVTTAIIGIVLCCLFKNQRRKKERSNDLPTHEAPKEAAVPHHPAAPTKQAGGSSTSFASSARDSKSRIYPYEEVLSATNGFSMSNLVGQGGFSKVYKGTQVDGTSMAVKVLQSDPVNGPNNESFYTEMAIMSSLRHKYLVSMLGYAIAGTERIIVLEFCKGGNLFQALHGPERFDWSKRLRTALYVTIGLEYLHDGIEPPIMHRDIKSANVLFADVDRLTAKLSDFGVAKFEDGAMSARTRVLGTRGYIALEYLQSGQVSRYTDIYSLGVLLSELVTGRPCTFQMGNDSVTLRNWVVENKHQPLALVDPALGNDFHPQQAIGIIQLAVECMNQHEPTARPLAAQVHQRIEQLISITRLQPPSAEKVFFPTSGRHVNTDPPVAQGPAATTSLTGSADSYDAPPTTGGSSAVGTMSGYQRGGPEPPKNLTVMQNFTNIHTGR</sequence>
<gene>
    <name evidence="14" type="ORF">KFL_005960060</name>
</gene>
<evidence type="ECO:0000256" key="7">
    <source>
        <dbReference type="ARBA" id="ARBA00022989"/>
    </source>
</evidence>
<keyword evidence="7 11" id="KW-1133">Transmembrane helix</keyword>
<dbReference type="GO" id="GO:0005524">
    <property type="term" value="F:ATP binding"/>
    <property type="evidence" value="ECO:0007669"/>
    <property type="project" value="UniProtKB-UniRule"/>
</dbReference>
<keyword evidence="5" id="KW-0418">Kinase</keyword>
<comment type="subcellular location">
    <subcellularLocation>
        <location evidence="1">Cell membrane</location>
        <topology evidence="1">Single-pass membrane protein</topology>
    </subcellularLocation>
</comment>
<feature type="binding site" evidence="9">
    <location>
        <position position="383"/>
    </location>
    <ligand>
        <name>ATP</name>
        <dbReference type="ChEBI" id="CHEBI:30616"/>
    </ligand>
</feature>